<feature type="compositionally biased region" description="Low complexity" evidence="6">
    <location>
        <begin position="314"/>
        <end position="335"/>
    </location>
</feature>
<evidence type="ECO:0000313" key="9">
    <source>
        <dbReference type="Proteomes" id="UP001497457"/>
    </source>
</evidence>
<feature type="compositionally biased region" description="Basic residues" evidence="6">
    <location>
        <begin position="23"/>
        <end position="32"/>
    </location>
</feature>
<dbReference type="GO" id="GO:0003677">
    <property type="term" value="F:DNA binding"/>
    <property type="evidence" value="ECO:0007669"/>
    <property type="project" value="UniProtKB-KW"/>
</dbReference>
<keyword evidence="2" id="KW-0805">Transcription regulation</keyword>
<keyword evidence="4" id="KW-0804">Transcription</keyword>
<reference evidence="8 9" key="2">
    <citation type="submission" date="2024-10" db="EMBL/GenBank/DDBJ databases">
        <authorList>
            <person name="Ryan C."/>
        </authorList>
    </citation>
    <scope>NUCLEOTIDE SEQUENCE [LARGE SCALE GENOMIC DNA]</scope>
</reference>
<evidence type="ECO:0000256" key="2">
    <source>
        <dbReference type="ARBA" id="ARBA00023015"/>
    </source>
</evidence>
<accession>A0ABC9AB98</accession>
<dbReference type="InterPro" id="IPR017930">
    <property type="entry name" value="Myb_dom"/>
</dbReference>
<protein>
    <recommendedName>
        <fullName evidence="7">HTH myb-type domain-containing protein</fullName>
    </recommendedName>
</protein>
<name>A0ABC9AB98_9POAL</name>
<dbReference type="PANTHER" id="PTHR31442:SF29">
    <property type="entry name" value="HOMEODOMAIN-LIKE SUPERFAMILY PROTEIN"/>
    <property type="match status" value="1"/>
</dbReference>
<reference evidence="9" key="1">
    <citation type="submission" date="2024-06" db="EMBL/GenBank/DDBJ databases">
        <authorList>
            <person name="Ryan C."/>
        </authorList>
    </citation>
    <scope>NUCLEOTIDE SEQUENCE [LARGE SCALE GENOMIC DNA]</scope>
</reference>
<organism evidence="8 9">
    <name type="scientific">Urochloa decumbens</name>
    <dbReference type="NCBI Taxonomy" id="240449"/>
    <lineage>
        <taxon>Eukaryota</taxon>
        <taxon>Viridiplantae</taxon>
        <taxon>Streptophyta</taxon>
        <taxon>Embryophyta</taxon>
        <taxon>Tracheophyta</taxon>
        <taxon>Spermatophyta</taxon>
        <taxon>Magnoliopsida</taxon>
        <taxon>Liliopsida</taxon>
        <taxon>Poales</taxon>
        <taxon>Poaceae</taxon>
        <taxon>PACMAD clade</taxon>
        <taxon>Panicoideae</taxon>
        <taxon>Panicodae</taxon>
        <taxon>Paniceae</taxon>
        <taxon>Melinidinae</taxon>
        <taxon>Urochloa</taxon>
    </lineage>
</organism>
<dbReference type="InterPro" id="IPR001005">
    <property type="entry name" value="SANT/Myb"/>
</dbReference>
<gene>
    <name evidence="8" type="ORF">URODEC1_LOCUS53697</name>
</gene>
<keyword evidence="3" id="KW-0238">DNA-binding</keyword>
<dbReference type="InterPro" id="IPR006447">
    <property type="entry name" value="Myb_dom_plants"/>
</dbReference>
<dbReference type="Pfam" id="PF00249">
    <property type="entry name" value="Myb_DNA-binding"/>
    <property type="match status" value="1"/>
</dbReference>
<evidence type="ECO:0000256" key="5">
    <source>
        <dbReference type="ARBA" id="ARBA00023242"/>
    </source>
</evidence>
<dbReference type="FunFam" id="1.10.10.60:FF:000007">
    <property type="entry name" value="Two-component response regulator"/>
    <property type="match status" value="1"/>
</dbReference>
<dbReference type="SUPFAM" id="SSF46689">
    <property type="entry name" value="Homeodomain-like"/>
    <property type="match status" value="1"/>
</dbReference>
<evidence type="ECO:0000256" key="3">
    <source>
        <dbReference type="ARBA" id="ARBA00023125"/>
    </source>
</evidence>
<evidence type="ECO:0000256" key="1">
    <source>
        <dbReference type="ARBA" id="ARBA00004123"/>
    </source>
</evidence>
<evidence type="ECO:0000256" key="4">
    <source>
        <dbReference type="ARBA" id="ARBA00023163"/>
    </source>
</evidence>
<feature type="domain" description="HTH myb-type" evidence="7">
    <location>
        <begin position="74"/>
        <end position="132"/>
    </location>
</feature>
<keyword evidence="9" id="KW-1185">Reference proteome</keyword>
<dbReference type="PANTHER" id="PTHR31442">
    <property type="entry name" value="HOMEODOMAIN-LIKE SUPERFAMILY PROTEIN-RELATED"/>
    <property type="match status" value="1"/>
</dbReference>
<feature type="compositionally biased region" description="Basic and acidic residues" evidence="6">
    <location>
        <begin position="336"/>
        <end position="347"/>
    </location>
</feature>
<evidence type="ECO:0000313" key="8">
    <source>
        <dbReference type="EMBL" id="CAL4976621.1"/>
    </source>
</evidence>
<sequence>MSPEANGSDGNGGSSAMDAAPNKKPRKRKKSRSSSSSAARSATSSSSLPTDCDGGGGGQQRQPAVVVQQQQQLHRGKPRVVWTPELHDVFLKACDVLGKDAVPKKILALMNVDGISREHVASHLQKHRLNLKREQQQLQRVPGRGDERQPIHAESSSQRPLPSLHPPEQAPAASSSLHPLPTPQPPFASLTMPQLQIGHGHHELLQTPPADCFTSSSVPTSFLVHPQPGFPMVVQPIQQCFTPTMQATIAVLPKKLVKKPQAGHNNAAMQQAAAANLMTGQETEICSLAHLLMTVEAEEGQGQPAQREAASEMAATTVEEGQEQAAAEPGAAETAAKAEEGQGRDAEPGGAAAAAGSLNLAGSSIHEQYWKQMDNAEGSWDFCGFQWYKSD</sequence>
<proteinExistence type="predicted"/>
<evidence type="ECO:0000259" key="7">
    <source>
        <dbReference type="PROSITE" id="PS51294"/>
    </source>
</evidence>
<feature type="compositionally biased region" description="Low complexity" evidence="6">
    <location>
        <begin position="33"/>
        <end position="47"/>
    </location>
</feature>
<dbReference type="InterPro" id="IPR009057">
    <property type="entry name" value="Homeodomain-like_sf"/>
</dbReference>
<dbReference type="EMBL" id="OZ075130">
    <property type="protein sequence ID" value="CAL4976621.1"/>
    <property type="molecule type" value="Genomic_DNA"/>
</dbReference>
<comment type="subcellular location">
    <subcellularLocation>
        <location evidence="1">Nucleus</location>
    </subcellularLocation>
</comment>
<dbReference type="GO" id="GO:0005634">
    <property type="term" value="C:nucleus"/>
    <property type="evidence" value="ECO:0007669"/>
    <property type="project" value="UniProtKB-SubCell"/>
</dbReference>
<dbReference type="InterPro" id="IPR044841">
    <property type="entry name" value="LUX/BOA-like"/>
</dbReference>
<feature type="region of interest" description="Disordered" evidence="6">
    <location>
        <begin position="299"/>
        <end position="353"/>
    </location>
</feature>
<keyword evidence="5" id="KW-0539">Nucleus</keyword>
<evidence type="ECO:0000256" key="6">
    <source>
        <dbReference type="SAM" id="MobiDB-lite"/>
    </source>
</evidence>
<dbReference type="Proteomes" id="UP001497457">
    <property type="component" value="Chromosome 20rd"/>
</dbReference>
<dbReference type="Gene3D" id="1.10.10.60">
    <property type="entry name" value="Homeodomain-like"/>
    <property type="match status" value="1"/>
</dbReference>
<dbReference type="AlphaFoldDB" id="A0ABC9AB98"/>
<feature type="region of interest" description="Disordered" evidence="6">
    <location>
        <begin position="134"/>
        <end position="191"/>
    </location>
</feature>
<feature type="region of interest" description="Disordered" evidence="6">
    <location>
        <begin position="1"/>
        <end position="63"/>
    </location>
</feature>
<feature type="compositionally biased region" description="Low complexity" evidence="6">
    <location>
        <begin position="1"/>
        <end position="22"/>
    </location>
</feature>
<dbReference type="NCBIfam" id="TIGR01557">
    <property type="entry name" value="myb_SHAQKYF"/>
    <property type="match status" value="1"/>
</dbReference>
<dbReference type="PROSITE" id="PS51294">
    <property type="entry name" value="HTH_MYB"/>
    <property type="match status" value="1"/>
</dbReference>